<feature type="domain" description="Methylated-DNA-[protein]-cysteine S-methyltransferase DNA binding" evidence="2">
    <location>
        <begin position="9"/>
        <end position="52"/>
    </location>
</feature>
<evidence type="ECO:0000256" key="1">
    <source>
        <dbReference type="ARBA" id="ARBA00022763"/>
    </source>
</evidence>
<keyword evidence="4" id="KW-1185">Reference proteome</keyword>
<dbReference type="InterPro" id="IPR014048">
    <property type="entry name" value="MethylDNA_cys_MeTrfase_DNA-bd"/>
</dbReference>
<evidence type="ECO:0000313" key="3">
    <source>
        <dbReference type="EMBL" id="MBE9029331.1"/>
    </source>
</evidence>
<dbReference type="PANTHER" id="PTHR10815">
    <property type="entry name" value="METHYLATED-DNA--PROTEIN-CYSTEINE METHYLTRANSFERASE"/>
    <property type="match status" value="1"/>
</dbReference>
<dbReference type="Gene3D" id="1.10.10.10">
    <property type="entry name" value="Winged helix-like DNA-binding domain superfamily/Winged helix DNA-binding domain"/>
    <property type="match status" value="1"/>
</dbReference>
<name>A0A928VIQ2_9CYAN</name>
<dbReference type="EMBL" id="JADEXQ010000014">
    <property type="protein sequence ID" value="MBE9029331.1"/>
    <property type="molecule type" value="Genomic_DNA"/>
</dbReference>
<protein>
    <submittedName>
        <fullName evidence="3">Methylated-DNA--[protein]-cysteine S-methyltransferase</fullName>
    </submittedName>
</protein>
<organism evidence="3 4">
    <name type="scientific">Romeriopsis navalis LEGE 11480</name>
    <dbReference type="NCBI Taxonomy" id="2777977"/>
    <lineage>
        <taxon>Bacteria</taxon>
        <taxon>Bacillati</taxon>
        <taxon>Cyanobacteriota</taxon>
        <taxon>Cyanophyceae</taxon>
        <taxon>Leptolyngbyales</taxon>
        <taxon>Leptolyngbyaceae</taxon>
        <taxon>Romeriopsis</taxon>
        <taxon>Romeriopsis navalis</taxon>
    </lineage>
</organism>
<dbReference type="GO" id="GO:0003824">
    <property type="term" value="F:catalytic activity"/>
    <property type="evidence" value="ECO:0007669"/>
    <property type="project" value="InterPro"/>
</dbReference>
<dbReference type="RefSeq" id="WP_264324174.1">
    <property type="nucleotide sequence ID" value="NZ_JADEXQ010000014.1"/>
</dbReference>
<dbReference type="AlphaFoldDB" id="A0A928VIQ2"/>
<dbReference type="Pfam" id="PF01035">
    <property type="entry name" value="DNA_binding_1"/>
    <property type="match status" value="1"/>
</dbReference>
<dbReference type="GO" id="GO:0006281">
    <property type="term" value="P:DNA repair"/>
    <property type="evidence" value="ECO:0007669"/>
    <property type="project" value="InterPro"/>
</dbReference>
<dbReference type="Proteomes" id="UP000625316">
    <property type="component" value="Unassembled WGS sequence"/>
</dbReference>
<dbReference type="CDD" id="cd06445">
    <property type="entry name" value="ATase"/>
    <property type="match status" value="1"/>
</dbReference>
<gene>
    <name evidence="3" type="ORF">IQ266_06085</name>
</gene>
<dbReference type="InterPro" id="IPR036388">
    <property type="entry name" value="WH-like_DNA-bd_sf"/>
</dbReference>
<dbReference type="PANTHER" id="PTHR10815:SF13">
    <property type="entry name" value="METHYLATED-DNA--PROTEIN-CYSTEINE METHYLTRANSFERASE"/>
    <property type="match status" value="1"/>
</dbReference>
<evidence type="ECO:0000313" key="4">
    <source>
        <dbReference type="Proteomes" id="UP000625316"/>
    </source>
</evidence>
<keyword evidence="1" id="KW-0227">DNA damage</keyword>
<reference evidence="3" key="1">
    <citation type="submission" date="2020-10" db="EMBL/GenBank/DDBJ databases">
        <authorList>
            <person name="Castelo-Branco R."/>
            <person name="Eusebio N."/>
            <person name="Adriana R."/>
            <person name="Vieira A."/>
            <person name="Brugerolle De Fraissinette N."/>
            <person name="Rezende De Castro R."/>
            <person name="Schneider M.P."/>
            <person name="Vasconcelos V."/>
            <person name="Leao P.N."/>
        </authorList>
    </citation>
    <scope>NUCLEOTIDE SEQUENCE</scope>
    <source>
        <strain evidence="3">LEGE 11480</strain>
    </source>
</reference>
<comment type="caution">
    <text evidence="3">The sequence shown here is derived from an EMBL/GenBank/DDBJ whole genome shotgun (WGS) entry which is preliminary data.</text>
</comment>
<evidence type="ECO:0000259" key="2">
    <source>
        <dbReference type="Pfam" id="PF01035"/>
    </source>
</evidence>
<dbReference type="SUPFAM" id="SSF46767">
    <property type="entry name" value="Methylated DNA-protein cysteine methyltransferase, C-terminal domain"/>
    <property type="match status" value="1"/>
</dbReference>
<sequence>MPVQTGGTEFQPQVWQALRMIPPGCVTRYGDLARQLGRPKAIRAVRVTCRECQYD</sequence>
<dbReference type="InterPro" id="IPR036217">
    <property type="entry name" value="MethylDNA_cys_MeTrfase_DNAb"/>
</dbReference>
<proteinExistence type="predicted"/>
<accession>A0A928VIQ2</accession>